<evidence type="ECO:0000313" key="7">
    <source>
        <dbReference type="EMBL" id="CAD9240726.1"/>
    </source>
</evidence>
<dbReference type="InterPro" id="IPR003439">
    <property type="entry name" value="ABC_transporter-like_ATP-bd"/>
</dbReference>
<name>A0A7S1XHH1_9RHOD</name>
<dbReference type="PROSITE" id="PS00211">
    <property type="entry name" value="ABC_TRANSPORTER_1"/>
    <property type="match status" value="1"/>
</dbReference>
<dbReference type="PANTHER" id="PTHR43553">
    <property type="entry name" value="HEAVY METAL TRANSPORTER"/>
    <property type="match status" value="1"/>
</dbReference>
<evidence type="ECO:0000256" key="4">
    <source>
        <dbReference type="ARBA" id="ARBA00022741"/>
    </source>
</evidence>
<evidence type="ECO:0000259" key="6">
    <source>
        <dbReference type="PROSITE" id="PS50893"/>
    </source>
</evidence>
<keyword evidence="5" id="KW-0067">ATP-binding</keyword>
<keyword evidence="4" id="KW-0547">Nucleotide-binding</keyword>
<evidence type="ECO:0000256" key="3">
    <source>
        <dbReference type="ARBA" id="ARBA00022448"/>
    </source>
</evidence>
<dbReference type="PANTHER" id="PTHR43553:SF24">
    <property type="entry name" value="ENERGY-COUPLING FACTOR TRANSPORTER ATP-BINDING PROTEIN ECFA1"/>
    <property type="match status" value="1"/>
</dbReference>
<protein>
    <recommendedName>
        <fullName evidence="2">Probable ATP-dependent transporter ycf16</fullName>
    </recommendedName>
</protein>
<dbReference type="GO" id="GO:0016887">
    <property type="term" value="F:ATP hydrolysis activity"/>
    <property type="evidence" value="ECO:0007669"/>
    <property type="project" value="InterPro"/>
</dbReference>
<dbReference type="GO" id="GO:0005524">
    <property type="term" value="F:ATP binding"/>
    <property type="evidence" value="ECO:0007669"/>
    <property type="project" value="UniProtKB-KW"/>
</dbReference>
<dbReference type="GO" id="GO:0042626">
    <property type="term" value="F:ATPase-coupled transmembrane transporter activity"/>
    <property type="evidence" value="ECO:0007669"/>
    <property type="project" value="TreeGrafter"/>
</dbReference>
<dbReference type="InterPro" id="IPR027417">
    <property type="entry name" value="P-loop_NTPase"/>
</dbReference>
<dbReference type="CDD" id="cd03225">
    <property type="entry name" value="ABC_cobalt_CbiO_domain1"/>
    <property type="match status" value="1"/>
</dbReference>
<dbReference type="EMBL" id="HBGI01003778">
    <property type="protein sequence ID" value="CAD9240726.1"/>
    <property type="molecule type" value="Transcribed_RNA"/>
</dbReference>
<dbReference type="Pfam" id="PF00005">
    <property type="entry name" value="ABC_tran"/>
    <property type="match status" value="1"/>
</dbReference>
<dbReference type="Gene3D" id="3.40.50.300">
    <property type="entry name" value="P-loop containing nucleotide triphosphate hydrolases"/>
    <property type="match status" value="1"/>
</dbReference>
<organism evidence="7">
    <name type="scientific">Erythrolobus australicus</name>
    <dbReference type="NCBI Taxonomy" id="1077150"/>
    <lineage>
        <taxon>Eukaryota</taxon>
        <taxon>Rhodophyta</taxon>
        <taxon>Bangiophyceae</taxon>
        <taxon>Porphyridiales</taxon>
        <taxon>Porphyridiaceae</taxon>
        <taxon>Erythrolobus</taxon>
    </lineage>
</organism>
<evidence type="ECO:0000256" key="1">
    <source>
        <dbReference type="ARBA" id="ARBA00005417"/>
    </source>
</evidence>
<comment type="similarity">
    <text evidence="1">Belongs to the ABC transporter superfamily.</text>
</comment>
<feature type="domain" description="ABC transporter" evidence="6">
    <location>
        <begin position="87"/>
        <end position="315"/>
    </location>
</feature>
<dbReference type="GO" id="GO:0043190">
    <property type="term" value="C:ATP-binding cassette (ABC) transporter complex"/>
    <property type="evidence" value="ECO:0007669"/>
    <property type="project" value="TreeGrafter"/>
</dbReference>
<evidence type="ECO:0000256" key="5">
    <source>
        <dbReference type="ARBA" id="ARBA00022840"/>
    </source>
</evidence>
<sequence length="331" mass="36919">MSLGLARRERTGELQVMVGASFVPSNAPRLRCSRLRAARWSRSARRGDTRCAATRLRASVLERVFGSGDSGKRRPTVSPLTQESAVLEMRKICHETDQMLDSYLFENLDFVLFPREIVLIIGPNGAGKSTFLSLCTGGTAPDKGEIIVQGQLIRKKDQLQEYVGYVLQNPAQAFLCDTVLEELVLFRSTQPQEVRQVMSAVGLDSISLRADPQQLSGGQQRRLALASVLLREARPRVFVMDEPLVGIDWVARRGLINLLSVLKRSRSIVIVTHEPGELLPYADRVYQLARRHLIEVDAATLHRAIAHRASCGEYEEGYTGENRLRGRRGSV</sequence>
<dbReference type="PROSITE" id="PS50893">
    <property type="entry name" value="ABC_TRANSPORTER_2"/>
    <property type="match status" value="1"/>
</dbReference>
<dbReference type="AlphaFoldDB" id="A0A7S1XHH1"/>
<dbReference type="SMART" id="SM00382">
    <property type="entry name" value="AAA"/>
    <property type="match status" value="1"/>
</dbReference>
<proteinExistence type="inferred from homology"/>
<dbReference type="InterPro" id="IPR015856">
    <property type="entry name" value="ABC_transpr_CbiO/EcfA_su"/>
</dbReference>
<keyword evidence="3" id="KW-0813">Transport</keyword>
<dbReference type="SUPFAM" id="SSF52540">
    <property type="entry name" value="P-loop containing nucleoside triphosphate hydrolases"/>
    <property type="match status" value="1"/>
</dbReference>
<evidence type="ECO:0000256" key="2">
    <source>
        <dbReference type="ARBA" id="ARBA00014334"/>
    </source>
</evidence>
<accession>A0A7S1XHH1</accession>
<dbReference type="InterPro" id="IPR050095">
    <property type="entry name" value="ECF_ABC_transporter_ATP-bd"/>
</dbReference>
<gene>
    <name evidence="7" type="ORF">EAUS1353_LOCUS2465</name>
</gene>
<dbReference type="InterPro" id="IPR003593">
    <property type="entry name" value="AAA+_ATPase"/>
</dbReference>
<reference evidence="7" key="1">
    <citation type="submission" date="2021-01" db="EMBL/GenBank/DDBJ databases">
        <authorList>
            <person name="Corre E."/>
            <person name="Pelletier E."/>
            <person name="Niang G."/>
            <person name="Scheremetjew M."/>
            <person name="Finn R."/>
            <person name="Kale V."/>
            <person name="Holt S."/>
            <person name="Cochrane G."/>
            <person name="Meng A."/>
            <person name="Brown T."/>
            <person name="Cohen L."/>
        </authorList>
    </citation>
    <scope>NUCLEOTIDE SEQUENCE</scope>
    <source>
        <strain evidence="7">CCMP3124</strain>
    </source>
</reference>
<dbReference type="InterPro" id="IPR017871">
    <property type="entry name" value="ABC_transporter-like_CS"/>
</dbReference>